<evidence type="ECO:0000313" key="3">
    <source>
        <dbReference type="EMBL" id="KAF4650736.1"/>
    </source>
</evidence>
<dbReference type="PANTHER" id="PTHR47642">
    <property type="entry name" value="ATP-DEPENDENT DNA HELICASE"/>
    <property type="match status" value="1"/>
</dbReference>
<feature type="region of interest" description="Disordered" evidence="1">
    <location>
        <begin position="490"/>
        <end position="523"/>
    </location>
</feature>
<comment type="caution">
    <text evidence="3">The sequence shown here is derived from an EMBL/GenBank/DDBJ whole genome shotgun (WGS) entry which is preliminary data.</text>
</comment>
<reference evidence="3 4" key="1">
    <citation type="submission" date="2020-04" db="EMBL/GenBank/DDBJ databases">
        <title>Perkinsus chesapeaki whole genome sequence.</title>
        <authorList>
            <person name="Bogema D.R."/>
        </authorList>
    </citation>
    <scope>NUCLEOTIDE SEQUENCE [LARGE SCALE GENOMIC DNA]</scope>
    <source>
        <strain evidence="3">ATCC PRA-425</strain>
    </source>
</reference>
<dbReference type="InterPro" id="IPR018289">
    <property type="entry name" value="MULE_transposase_dom"/>
</dbReference>
<evidence type="ECO:0000313" key="4">
    <source>
        <dbReference type="Proteomes" id="UP000591131"/>
    </source>
</evidence>
<dbReference type="Pfam" id="PF10551">
    <property type="entry name" value="MULE"/>
    <property type="match status" value="1"/>
</dbReference>
<feature type="non-terminal residue" evidence="3">
    <location>
        <position position="1036"/>
    </location>
</feature>
<accession>A0A7J6KW86</accession>
<dbReference type="InterPro" id="IPR027417">
    <property type="entry name" value="P-loop_NTPase"/>
</dbReference>
<evidence type="ECO:0000256" key="1">
    <source>
        <dbReference type="SAM" id="MobiDB-lite"/>
    </source>
</evidence>
<feature type="compositionally biased region" description="Low complexity" evidence="1">
    <location>
        <begin position="502"/>
        <end position="512"/>
    </location>
</feature>
<gene>
    <name evidence="3" type="ORF">FOL47_000897</name>
</gene>
<keyword evidence="4" id="KW-1185">Reference proteome</keyword>
<feature type="region of interest" description="Disordered" evidence="1">
    <location>
        <begin position="554"/>
        <end position="582"/>
    </location>
</feature>
<dbReference type="SUPFAM" id="SSF52540">
    <property type="entry name" value="P-loop containing nucleoside triphosphate hydrolases"/>
    <property type="match status" value="1"/>
</dbReference>
<dbReference type="AlphaFoldDB" id="A0A7J6KW86"/>
<name>A0A7J6KW86_PERCH</name>
<organism evidence="3 4">
    <name type="scientific">Perkinsus chesapeaki</name>
    <name type="common">Clam parasite</name>
    <name type="synonym">Perkinsus andrewsi</name>
    <dbReference type="NCBI Taxonomy" id="330153"/>
    <lineage>
        <taxon>Eukaryota</taxon>
        <taxon>Sar</taxon>
        <taxon>Alveolata</taxon>
        <taxon>Perkinsozoa</taxon>
        <taxon>Perkinsea</taxon>
        <taxon>Perkinsida</taxon>
        <taxon>Perkinsidae</taxon>
        <taxon>Perkinsus</taxon>
    </lineage>
</organism>
<proteinExistence type="predicted"/>
<dbReference type="Proteomes" id="UP000591131">
    <property type="component" value="Unassembled WGS sequence"/>
</dbReference>
<feature type="compositionally biased region" description="Acidic residues" evidence="1">
    <location>
        <begin position="554"/>
        <end position="567"/>
    </location>
</feature>
<protein>
    <recommendedName>
        <fullName evidence="2">MULE transposase domain-containing protein</fullName>
    </recommendedName>
</protein>
<dbReference type="InterPro" id="IPR051055">
    <property type="entry name" value="PIF1_helicase"/>
</dbReference>
<feature type="domain" description="MULE transposase" evidence="2">
    <location>
        <begin position="874"/>
        <end position="971"/>
    </location>
</feature>
<evidence type="ECO:0000259" key="2">
    <source>
        <dbReference type="Pfam" id="PF10551"/>
    </source>
</evidence>
<dbReference type="EMBL" id="JAAPAO010001192">
    <property type="protein sequence ID" value="KAF4650736.1"/>
    <property type="molecule type" value="Genomic_DNA"/>
</dbReference>
<dbReference type="OrthoDB" id="442928at2759"/>
<sequence>NKKIFDNARQVVVIIDEVVALHDVVLDSLSSAIASVMPSSSSLPFGGVPVILSGDPCQIGRVELYDKSPAYPPTEYPTGPCWKADSWRAMRPVVMYLTSFHRGQDSPYLKLLAEIRSAPRIRAGLPQFSESSMKILNTIRDRDGGARPPRFPHTTIRLTNRQADEYNKQHLEALPGEEYTVRATDTVCRPLGSSFSFADVDAMGFKSTIQLKKGCRVMASVNDPAKRFTNGMLGEVVDIMFYGEEPVVKVRFDGEGTVVSLRRQRFDVHGPTGDVLFTRDQIPLTLCAAVTAHKIVGATLQGVWVQLPFKGVPPEQDNRISDYWSAPWLAENCTDPSLLQPIFFMDPEAADFDALCRMQNWLAYEEPVMPEPIQRNGLNTNSVPPSDHENYLARDHFLQVENKIEQLGTVVEDRIQLLALTLHFSSLRGSCQKQFTNPVVYCMMRPTVFQKISQTPMATQTKFYQSLHECLNLTHDEFDEERLEQLIQESVREQAPSRSSLEPQPCEQPPQETRLPVSPEPHLEANGVDVEEHSYAGTDETDEQAVPQDNLVEEAAQEEDSDEEDDAVSLHEELPVGPPPGPANDKYGMDPFVIYKGHIYPVLKRYLGKNPHFRVKGMTVQHLKYGRRQCVLECERSISTRIEGKVPTQRARPDWRLWPEHVCQCREVYVKMIDGRCYFYPLRTVPATLQEWRDHQHLYGTETCRSSYVPPDVCDHWAEELHRRPDSTLKELREKSDERYLAAKYLPSTLQFIAEKGLQKFSKVQGAYRSLVENGKGSLSVDMFVRQIESLRYVPSQLKETFSSVVDSLTRVGTSLQTDGDLEMVVREGEKCILLDDVLCEKLPKEDGKLELHHFAAVFTSARMLSNLKNCKTVGLDGTYNIIYGEMVILVVCALPYGEVAKPVGIVLLKSESASSVSFALRKLTQAAEALDITEAVPEEVVMDGSDALHNAVKEVWGNARIISCYYHAKQRAKKAKATPRLPSNIWKAVNRDLDLMGAAWSRRDWVRLRDLFVRKWTPDEGKSYHWGKIWARKSA</sequence>